<dbReference type="SMART" id="SM00906">
    <property type="entry name" value="Fungal_trans"/>
    <property type="match status" value="1"/>
</dbReference>
<feature type="transmembrane region" description="Helical" evidence="3">
    <location>
        <begin position="93"/>
        <end position="111"/>
    </location>
</feature>
<dbReference type="CDD" id="cd12148">
    <property type="entry name" value="fungal_TF_MHR"/>
    <property type="match status" value="1"/>
</dbReference>
<organism evidence="5 6">
    <name type="scientific">Penicillium brevicompactum</name>
    <dbReference type="NCBI Taxonomy" id="5074"/>
    <lineage>
        <taxon>Eukaryota</taxon>
        <taxon>Fungi</taxon>
        <taxon>Dikarya</taxon>
        <taxon>Ascomycota</taxon>
        <taxon>Pezizomycotina</taxon>
        <taxon>Eurotiomycetes</taxon>
        <taxon>Eurotiomycetidae</taxon>
        <taxon>Eurotiales</taxon>
        <taxon>Aspergillaceae</taxon>
        <taxon>Penicillium</taxon>
    </lineage>
</organism>
<evidence type="ECO:0000256" key="1">
    <source>
        <dbReference type="ARBA" id="ARBA00023242"/>
    </source>
</evidence>
<dbReference type="GO" id="GO:0005794">
    <property type="term" value="C:Golgi apparatus"/>
    <property type="evidence" value="ECO:0007669"/>
    <property type="project" value="TreeGrafter"/>
</dbReference>
<dbReference type="GO" id="GO:0008270">
    <property type="term" value="F:zinc ion binding"/>
    <property type="evidence" value="ECO:0007669"/>
    <property type="project" value="InterPro"/>
</dbReference>
<feature type="compositionally biased region" description="Basic and acidic residues" evidence="2">
    <location>
        <begin position="424"/>
        <end position="441"/>
    </location>
</feature>
<evidence type="ECO:0000256" key="2">
    <source>
        <dbReference type="SAM" id="MobiDB-lite"/>
    </source>
</evidence>
<dbReference type="GO" id="GO:0003677">
    <property type="term" value="F:DNA binding"/>
    <property type="evidence" value="ECO:0007669"/>
    <property type="project" value="InterPro"/>
</dbReference>
<dbReference type="InterPro" id="IPR007219">
    <property type="entry name" value="XnlR_reg_dom"/>
</dbReference>
<evidence type="ECO:0000256" key="3">
    <source>
        <dbReference type="SAM" id="Phobius"/>
    </source>
</evidence>
<gene>
    <name evidence="5" type="ORF">N7452_009844</name>
</gene>
<reference evidence="5" key="1">
    <citation type="submission" date="2022-12" db="EMBL/GenBank/DDBJ databases">
        <authorList>
            <person name="Petersen C."/>
        </authorList>
    </citation>
    <scope>NUCLEOTIDE SEQUENCE</scope>
    <source>
        <strain evidence="5">IBT 35673</strain>
    </source>
</reference>
<keyword evidence="3" id="KW-1133">Transmembrane helix</keyword>
<feature type="transmembrane region" description="Helical" evidence="3">
    <location>
        <begin position="63"/>
        <end position="81"/>
    </location>
</feature>
<protein>
    <recommendedName>
        <fullName evidence="4">Xylanolytic transcriptional activator regulatory domain-containing protein</fullName>
    </recommendedName>
</protein>
<dbReference type="Pfam" id="PF04082">
    <property type="entry name" value="Fungal_trans"/>
    <property type="match status" value="1"/>
</dbReference>
<dbReference type="EMBL" id="JAPZBQ010000005">
    <property type="protein sequence ID" value="KAJ5329454.1"/>
    <property type="molecule type" value="Genomic_DNA"/>
</dbReference>
<feature type="region of interest" description="Disordered" evidence="2">
    <location>
        <begin position="414"/>
        <end position="441"/>
    </location>
</feature>
<keyword evidence="3" id="KW-0472">Membrane</keyword>
<name>A0A9W9QAM4_PENBR</name>
<evidence type="ECO:0000313" key="5">
    <source>
        <dbReference type="EMBL" id="KAJ5329454.1"/>
    </source>
</evidence>
<evidence type="ECO:0000259" key="4">
    <source>
        <dbReference type="SMART" id="SM00906"/>
    </source>
</evidence>
<dbReference type="Proteomes" id="UP001147695">
    <property type="component" value="Unassembled WGS sequence"/>
</dbReference>
<dbReference type="GO" id="GO:0006351">
    <property type="term" value="P:DNA-templated transcription"/>
    <property type="evidence" value="ECO:0007669"/>
    <property type="project" value="InterPro"/>
</dbReference>
<feature type="transmembrane region" description="Helical" evidence="3">
    <location>
        <begin position="142"/>
        <end position="163"/>
    </location>
</feature>
<proteinExistence type="predicted"/>
<feature type="domain" description="Xylanolytic transcriptional activator regulatory" evidence="4">
    <location>
        <begin position="629"/>
        <end position="703"/>
    </location>
</feature>
<sequence length="1028" mass="116528">MNDQSHKAPNHSRPLLYVPNTLWTRLFAATVITETVLTVGIESWILISLWNNLSDDGKSQGPLRLQSFLGLFIFALLYELGLSYDALRRKNTIQLVGLCVCNLGLLTYGFLQMQEIQSTISGMVNDKTFSDHLLEVYRIELIIVPVILGVGTVCMIFFAWKLRAEFSWSIYKNISADLQMKRRYFTYQVYISLLKFDFFFVFGSQLQVLLVVSEAEDADFILNAALIPITIATLVLSAQFCKREKRKSLILMMFFMLIIMGCFVLTLFRMHSTTDSANFSSVRISLSLFAGVSLLLMLVTLILSVMCIVNFNKGLKHHVNPSKKRRKNSVALELQEIAIDVIHRKSNALEKDHVRNAVLRAMIHNAVIRLEIAKYAWMKGTFSHWQPFAQMLMAMNDSYLEQLLKDSEELHARRYRSKQNSHPSHQEPIPHDGATENDEPRIQGNLLNNKPWFQVHDASVLPLYISEATCTAFATRLCQCLTKTNTPTLYLPKTRYTDESTLSSLLHTDVQWPSLVCAQLLVKTALGHIIPCFHLALKKDSMDMLHGVYQRGDFEDPSIKCKYFALFALAEAFSTPHDSSNQPYVPGSAYFARALSLIQIIPERPSMIHIESLLLIAYFCQFLNRFHSAYLLVGNALRLGLSIGLNYNVPQSQNLHPIAREHRIRLWWTIYTLERFWGSKSGFPVQIHDDDIHVDHPSISASETYNDQFPDGAYQIAAIELARITGDTTGEIYCKKISTESFLLREQRLLTQLKQWIQSLPQHLRLNSEGTTSKHTIHMHLQFNFCVILTIRPVLMHVLSLQMKNPSDQSAEAISPVLVTLSEACIHSARHSLALCVNEWTGGSLATFGYTFPAYLFSAALILMLSSLLPLGDPSDLTSAETAMEILRNLSLSDQLASRDLYERIQRVHQCLHSNPFRPAPAATQVPSIDFASEPPMVQGSGRPLRSSQLSSNPQYPIVPPEDLSHMIFDSNVPYLTTEMALHQPTMLNFLTQSDVDFELLDPVGWFNDFDLAFSMSSNSPYESVIHQ</sequence>
<feature type="transmembrane region" description="Helical" evidence="3">
    <location>
        <begin position="184"/>
        <end position="208"/>
    </location>
</feature>
<accession>A0A9W9QAM4</accession>
<dbReference type="AlphaFoldDB" id="A0A9W9QAM4"/>
<reference evidence="5" key="2">
    <citation type="journal article" date="2023" name="IMA Fungus">
        <title>Comparative genomic study of the Penicillium genus elucidates a diverse pangenome and 15 lateral gene transfer events.</title>
        <authorList>
            <person name="Petersen C."/>
            <person name="Sorensen T."/>
            <person name="Nielsen M.R."/>
            <person name="Sondergaard T.E."/>
            <person name="Sorensen J.L."/>
            <person name="Fitzpatrick D.A."/>
            <person name="Frisvad J.C."/>
            <person name="Nielsen K.L."/>
        </authorList>
    </citation>
    <scope>NUCLEOTIDE SEQUENCE</scope>
    <source>
        <strain evidence="5">IBT 35673</strain>
    </source>
</reference>
<dbReference type="PANTHER" id="PTHR34391">
    <property type="entry name" value="UPF0658 GOLGI APPARATUS MEMBRANE PROTEIN C1952.10C-RELATED"/>
    <property type="match status" value="1"/>
</dbReference>
<dbReference type="InterPro" id="IPR040410">
    <property type="entry name" value="UPF0658_Golgi"/>
</dbReference>
<keyword evidence="1" id="KW-0539">Nucleus</keyword>
<feature type="transmembrane region" description="Helical" evidence="3">
    <location>
        <begin position="288"/>
        <end position="311"/>
    </location>
</feature>
<feature type="transmembrane region" description="Helical" evidence="3">
    <location>
        <begin position="26"/>
        <end position="51"/>
    </location>
</feature>
<evidence type="ECO:0000313" key="6">
    <source>
        <dbReference type="Proteomes" id="UP001147695"/>
    </source>
</evidence>
<dbReference type="PANTHER" id="PTHR34391:SF1">
    <property type="entry name" value="UPF0658 GOLGI APPARATUS MEMBRANE PROTEIN C1952.10C-RELATED"/>
    <property type="match status" value="1"/>
</dbReference>
<feature type="transmembrane region" description="Helical" evidence="3">
    <location>
        <begin position="220"/>
        <end position="237"/>
    </location>
</feature>
<keyword evidence="3" id="KW-0812">Transmembrane</keyword>
<feature type="transmembrane region" description="Helical" evidence="3">
    <location>
        <begin position="249"/>
        <end position="268"/>
    </location>
</feature>
<comment type="caution">
    <text evidence="5">The sequence shown here is derived from an EMBL/GenBank/DDBJ whole genome shotgun (WGS) entry which is preliminary data.</text>
</comment>